<dbReference type="AlphaFoldDB" id="A0A422QRJ7"/>
<dbReference type="InterPro" id="IPR010263">
    <property type="entry name" value="T6SS_TssK"/>
</dbReference>
<dbReference type="EMBL" id="JSAB01000007">
    <property type="protein sequence ID" value="RNF32603.1"/>
    <property type="molecule type" value="Genomic_DNA"/>
</dbReference>
<dbReference type="PANTHER" id="PTHR35566:SF1">
    <property type="entry name" value="TYPE VI SECRETION SYSTEM BASEPLATE COMPONENT TSSK1"/>
    <property type="match status" value="1"/>
</dbReference>
<keyword evidence="2" id="KW-1185">Reference proteome</keyword>
<evidence type="ECO:0000313" key="2">
    <source>
        <dbReference type="Proteomes" id="UP000283254"/>
    </source>
</evidence>
<dbReference type="Proteomes" id="UP000283254">
    <property type="component" value="Unassembled WGS sequence"/>
</dbReference>
<proteinExistence type="predicted"/>
<accession>A0A422QRJ7</accession>
<dbReference type="PANTHER" id="PTHR35566">
    <property type="entry name" value="BLR3599 PROTEIN"/>
    <property type="match status" value="1"/>
</dbReference>
<organism evidence="1 2">
    <name type="scientific">Massilia aurea</name>
    <dbReference type="NCBI Taxonomy" id="373040"/>
    <lineage>
        <taxon>Bacteria</taxon>
        <taxon>Pseudomonadati</taxon>
        <taxon>Pseudomonadota</taxon>
        <taxon>Betaproteobacteria</taxon>
        <taxon>Burkholderiales</taxon>
        <taxon>Oxalobacteraceae</taxon>
        <taxon>Telluria group</taxon>
        <taxon>Massilia</taxon>
    </lineage>
</organism>
<protein>
    <submittedName>
        <fullName evidence="1">Uncharacterized protein</fullName>
    </submittedName>
</protein>
<sequence length="381" mass="41549">MHTLEIDRAALAVGTLRVTRLECVLPDGTLVTHPHADDTGPLSLSLDERGFPQRIHVIMRARVELVATAPDAASPETLRSCPLLQIERDEQGRPSLAAYHPPMLRLGAADFHGETGLHHRLDALVERLWNGLQDLCRADEAPPEVELSGMAARHRAAAIAIAAAVPPLGACVTDRATHPRAAYLALAAAAGALSALDGRPVPYRMQPYLHGDCIGGFADALRYLEARLDTVRSVSERMRFSIVKNGFARRLPQGAGKDLIVELRPQPGATVAEAGRWLANASIAASDMLSTVQRLRQRPSVRQVSEDEARRLGLPLDAGLFWIRNDRIHSEGRDAFQPGETLLIQGEDRRGMPVQLFLHQFGHVTSTAQSIPSFAQTQDRP</sequence>
<reference evidence="1" key="1">
    <citation type="submission" date="2014-10" db="EMBL/GenBank/DDBJ databases">
        <title>Massilia sp. genome.</title>
        <authorList>
            <person name="Xu B."/>
            <person name="Dai L."/>
            <person name="Huang Z."/>
        </authorList>
    </citation>
    <scope>NUCLEOTIDE SEQUENCE [LARGE SCALE GENOMIC DNA]</scope>
    <source>
        <strain evidence="1">CFS-1</strain>
    </source>
</reference>
<evidence type="ECO:0000313" key="1">
    <source>
        <dbReference type="EMBL" id="RNF32603.1"/>
    </source>
</evidence>
<gene>
    <name evidence="1" type="ORF">NM04_01050</name>
</gene>
<comment type="caution">
    <text evidence="1">The sequence shown here is derived from an EMBL/GenBank/DDBJ whole genome shotgun (WGS) entry which is preliminary data.</text>
</comment>
<dbReference type="Pfam" id="PF05936">
    <property type="entry name" value="T6SS_VasE"/>
    <property type="match status" value="1"/>
</dbReference>
<name>A0A422QRJ7_9BURK</name>